<reference evidence="5" key="1">
    <citation type="submission" date="2020-09" db="EMBL/GenBank/DDBJ databases">
        <title>Complete genome sequencing of Faecalibacillus intestinalis strain 14EGH31.</title>
        <authorList>
            <person name="Sakamoto M."/>
            <person name="Murakami T."/>
            <person name="Mori H."/>
        </authorList>
    </citation>
    <scope>NUCLEOTIDE SEQUENCE [LARGE SCALE GENOMIC DNA]</scope>
    <source>
        <strain evidence="5">14EGH31</strain>
    </source>
</reference>
<dbReference type="Pfam" id="PF00072">
    <property type="entry name" value="Response_reg"/>
    <property type="match status" value="1"/>
</dbReference>
<dbReference type="RefSeq" id="WP_117575916.1">
    <property type="nucleotide sequence ID" value="NZ_AP024085.1"/>
</dbReference>
<evidence type="ECO:0000259" key="2">
    <source>
        <dbReference type="PROSITE" id="PS50110"/>
    </source>
</evidence>
<dbReference type="GO" id="GO:0003677">
    <property type="term" value="F:DNA binding"/>
    <property type="evidence" value="ECO:0007669"/>
    <property type="project" value="UniProtKB-KW"/>
</dbReference>
<dbReference type="PANTHER" id="PTHR37299:SF1">
    <property type="entry name" value="STAGE 0 SPORULATION PROTEIN A HOMOLOG"/>
    <property type="match status" value="1"/>
</dbReference>
<keyword evidence="1" id="KW-0597">Phosphoprotein</keyword>
<dbReference type="InterPro" id="IPR011006">
    <property type="entry name" value="CheY-like_superfamily"/>
</dbReference>
<dbReference type="Gene3D" id="3.40.50.2300">
    <property type="match status" value="1"/>
</dbReference>
<name>A0A7I8DZX1_9FIRM</name>
<keyword evidence="4" id="KW-0238">DNA-binding</keyword>
<feature type="domain" description="Response regulatory" evidence="2">
    <location>
        <begin position="2"/>
        <end position="119"/>
    </location>
</feature>
<dbReference type="EMBL" id="AP024085">
    <property type="protein sequence ID" value="BCL57323.1"/>
    <property type="molecule type" value="Genomic_DNA"/>
</dbReference>
<dbReference type="GO" id="GO:0000156">
    <property type="term" value="F:phosphorelay response regulator activity"/>
    <property type="evidence" value="ECO:0007669"/>
    <property type="project" value="InterPro"/>
</dbReference>
<dbReference type="Pfam" id="PF04397">
    <property type="entry name" value="LytTR"/>
    <property type="match status" value="1"/>
</dbReference>
<dbReference type="InterPro" id="IPR046947">
    <property type="entry name" value="LytR-like"/>
</dbReference>
<dbReference type="AlphaFoldDB" id="A0A7I8DZX1"/>
<gene>
    <name evidence="4" type="ORF">Fi14EGH31_10350</name>
</gene>
<evidence type="ECO:0000259" key="3">
    <source>
        <dbReference type="PROSITE" id="PS50930"/>
    </source>
</evidence>
<dbReference type="InterPro" id="IPR007492">
    <property type="entry name" value="LytTR_DNA-bd_dom"/>
</dbReference>
<feature type="domain" description="HTH LytTR-type" evidence="3">
    <location>
        <begin position="129"/>
        <end position="228"/>
    </location>
</feature>
<evidence type="ECO:0000313" key="4">
    <source>
        <dbReference type="EMBL" id="BCL57323.1"/>
    </source>
</evidence>
<dbReference type="PROSITE" id="PS50930">
    <property type="entry name" value="HTH_LYTTR"/>
    <property type="match status" value="1"/>
</dbReference>
<dbReference type="Gene3D" id="2.40.50.1020">
    <property type="entry name" value="LytTr DNA-binding domain"/>
    <property type="match status" value="1"/>
</dbReference>
<organism evidence="4 5">
    <name type="scientific">Faecalibacillus intestinalis</name>
    <dbReference type="NCBI Taxonomy" id="1982626"/>
    <lineage>
        <taxon>Bacteria</taxon>
        <taxon>Bacillati</taxon>
        <taxon>Bacillota</taxon>
        <taxon>Erysipelotrichia</taxon>
        <taxon>Erysipelotrichales</taxon>
        <taxon>Coprobacillaceae</taxon>
        <taxon>Faecalibacillus</taxon>
    </lineage>
</organism>
<dbReference type="KEGG" id="fit:Fi14EGH31_10350"/>
<dbReference type="SUPFAM" id="SSF52172">
    <property type="entry name" value="CheY-like"/>
    <property type="match status" value="1"/>
</dbReference>
<evidence type="ECO:0000256" key="1">
    <source>
        <dbReference type="PROSITE-ProRule" id="PRU00169"/>
    </source>
</evidence>
<dbReference type="GeneID" id="70579466"/>
<dbReference type="PANTHER" id="PTHR37299">
    <property type="entry name" value="TRANSCRIPTIONAL REGULATOR-RELATED"/>
    <property type="match status" value="1"/>
</dbReference>
<evidence type="ECO:0000313" key="5">
    <source>
        <dbReference type="Proteomes" id="UP000593842"/>
    </source>
</evidence>
<dbReference type="PROSITE" id="PS50110">
    <property type="entry name" value="RESPONSE_REGULATORY"/>
    <property type="match status" value="1"/>
</dbReference>
<protein>
    <submittedName>
        <fullName evidence="4">DNA-binding response regulator</fullName>
    </submittedName>
</protein>
<dbReference type="SMART" id="SM00850">
    <property type="entry name" value="LytTR"/>
    <property type="match status" value="1"/>
</dbReference>
<dbReference type="Proteomes" id="UP000593842">
    <property type="component" value="Chromosome"/>
</dbReference>
<feature type="modified residue" description="4-aspartylphosphate" evidence="1">
    <location>
        <position position="55"/>
    </location>
</feature>
<sequence length="232" mass="27747">MNIVLVDDDIEFSNKLKVDVKLYFKQLDENINFIVLNDSFDTIKDIDQIDLIFLDVDLNFEMNGIDIGAYLKSKFPKIIIVFVSMHEDFVFPALSIGFFQFIRKTKYDFDIVKVLKQIEDYLKENLKKICIKMDGRSYVVRLNDIKYIMSIGHDLYINTYQKEYLIYSSLKKFMDQISFDELVQIERSLVVNLNFIKRMDKTSVITLNDEEYFVGRKYQDELVRKYEEFLLR</sequence>
<proteinExistence type="predicted"/>
<dbReference type="InterPro" id="IPR001789">
    <property type="entry name" value="Sig_transdc_resp-reg_receiver"/>
</dbReference>
<accession>A0A7I8DZX1</accession>